<dbReference type="GO" id="GO:0005778">
    <property type="term" value="C:peroxisomal membrane"/>
    <property type="evidence" value="ECO:0007669"/>
    <property type="project" value="UniProtKB-SubCell"/>
</dbReference>
<evidence type="ECO:0000256" key="6">
    <source>
        <dbReference type="SAM" id="MobiDB-lite"/>
    </source>
</evidence>
<organism evidence="9">
    <name type="scientific">Cyberlindnera fabianii</name>
    <name type="common">Yeast</name>
    <name type="synonym">Hansenula fabianii</name>
    <dbReference type="NCBI Taxonomy" id="36022"/>
    <lineage>
        <taxon>Eukaryota</taxon>
        <taxon>Fungi</taxon>
        <taxon>Dikarya</taxon>
        <taxon>Ascomycota</taxon>
        <taxon>Saccharomycotina</taxon>
        <taxon>Saccharomycetes</taxon>
        <taxon>Phaffomycetales</taxon>
        <taxon>Phaffomycetaceae</taxon>
        <taxon>Cyberlindnera</taxon>
    </lineage>
</organism>
<dbReference type="EMBL" id="LK052904">
    <property type="protein sequence ID" value="CDR45712.1"/>
    <property type="molecule type" value="Genomic_DNA"/>
</dbReference>
<feature type="transmembrane region" description="Helical" evidence="7">
    <location>
        <begin position="265"/>
        <end position="286"/>
    </location>
</feature>
<keyword evidence="4 7" id="KW-0472">Membrane</keyword>
<evidence type="ECO:0000256" key="4">
    <source>
        <dbReference type="ARBA" id="ARBA00023136"/>
    </source>
</evidence>
<dbReference type="PANTHER" id="PTHR28304">
    <property type="entry name" value="PEROXISOMAL MEMBRANE PROTEIN PEX29"/>
    <property type="match status" value="1"/>
</dbReference>
<dbReference type="InterPro" id="IPR010482">
    <property type="entry name" value="TECPR1-like_DysF"/>
</dbReference>
<comment type="subcellular location">
    <subcellularLocation>
        <location evidence="1">Peroxisome membrane</location>
        <topology evidence="1">Multi-pass membrane protein</topology>
    </subcellularLocation>
</comment>
<keyword evidence="5" id="KW-0576">Peroxisome</keyword>
<dbReference type="Pfam" id="PF06398">
    <property type="entry name" value="Pex24p"/>
    <property type="match status" value="1"/>
</dbReference>
<feature type="compositionally biased region" description="Basic and acidic residues" evidence="6">
    <location>
        <begin position="8"/>
        <end position="22"/>
    </location>
</feature>
<dbReference type="VEuPathDB" id="FungiDB:BON22_0939"/>
<proteinExistence type="predicted"/>
<dbReference type="InterPro" id="IPR052816">
    <property type="entry name" value="Peroxisomal_Membrane_PEX28-32"/>
</dbReference>
<evidence type="ECO:0000259" key="8">
    <source>
        <dbReference type="Pfam" id="PF06398"/>
    </source>
</evidence>
<name>A0A061B721_CYBFA</name>
<feature type="domain" description="TECPR1-like DysF" evidence="8">
    <location>
        <begin position="140"/>
        <end position="492"/>
    </location>
</feature>
<feature type="region of interest" description="Disordered" evidence="6">
    <location>
        <begin position="42"/>
        <end position="94"/>
    </location>
</feature>
<reference evidence="9" key="1">
    <citation type="journal article" date="2014" name="Genome Announc.">
        <title>Genome sequence of the yeast Cyberlindnera fabianii (Hansenula fabianii).</title>
        <authorList>
            <person name="Freel K.C."/>
            <person name="Sarilar V."/>
            <person name="Neuveglise C."/>
            <person name="Devillers H."/>
            <person name="Friedrich A."/>
            <person name="Schacherer J."/>
        </authorList>
    </citation>
    <scope>NUCLEOTIDE SEQUENCE</scope>
    <source>
        <strain evidence="9">YJS4271</strain>
    </source>
</reference>
<dbReference type="PANTHER" id="PTHR28304:SF2">
    <property type="entry name" value="PEROXISOMAL MEMBRANE PROTEIN PEX29"/>
    <property type="match status" value="1"/>
</dbReference>
<evidence type="ECO:0000256" key="7">
    <source>
        <dbReference type="SAM" id="Phobius"/>
    </source>
</evidence>
<evidence type="ECO:0000256" key="5">
    <source>
        <dbReference type="ARBA" id="ARBA00023140"/>
    </source>
</evidence>
<feature type="region of interest" description="Disordered" evidence="6">
    <location>
        <begin position="1"/>
        <end position="25"/>
    </location>
</feature>
<feature type="compositionally biased region" description="Polar residues" evidence="6">
    <location>
        <begin position="58"/>
        <end position="89"/>
    </location>
</feature>
<feature type="region of interest" description="Disordered" evidence="6">
    <location>
        <begin position="502"/>
        <end position="524"/>
    </location>
</feature>
<evidence type="ECO:0000256" key="3">
    <source>
        <dbReference type="ARBA" id="ARBA00022989"/>
    </source>
</evidence>
<dbReference type="GO" id="GO:0007031">
    <property type="term" value="P:peroxisome organization"/>
    <property type="evidence" value="ECO:0007669"/>
    <property type="project" value="UniProtKB-ARBA"/>
</dbReference>
<evidence type="ECO:0000256" key="1">
    <source>
        <dbReference type="ARBA" id="ARBA00004585"/>
    </source>
</evidence>
<feature type="transmembrane region" description="Helical" evidence="7">
    <location>
        <begin position="184"/>
        <end position="208"/>
    </location>
</feature>
<dbReference type="OrthoDB" id="74314at2759"/>
<evidence type="ECO:0000256" key="2">
    <source>
        <dbReference type="ARBA" id="ARBA00022692"/>
    </source>
</evidence>
<gene>
    <name evidence="9" type="ORF">CYFA0S_19e02124g</name>
</gene>
<dbReference type="AlphaFoldDB" id="A0A061B721"/>
<sequence>MDVSSFLKWEERGKEDTMDASKRNSQSNLALSFVQDNISSFFGTQNGNGNGNDSSDSLVPQASATSKKSSNDSASINSQEVRTPTTTMTSSFSSFKQKQQSQLTDIFVEKLLAMALPPNTELGANVIEGRVQAGKTRPQLSVPIMSKNFIQLNSRLSFPFEMIDHIIRFFTWENPTLTLTILTLYTHVVLKPLPTLMSFPFFFILLYIMTPAYTNKHIPDQHTVLGKNNPVLANGPDLKNPNIPTPASEFSKEFLLNLTDLQNHMVLYVYGWDVVVHLLSKFAYFTDEAVSPFYFLSLLIIGLVSVSFGDLIFPLIPIKFILITTGWAATVVFHPYFYDYVFNMVYSEETRYYILGKTNKVEDILHKHFDLEEPPEQKEVEIFEIHQFNKSAKEWHLVFFLNDDFTKISPSRLSYDEHSPIGSLNKSSIKPPKDWEFITDEDWKIDLYPDSWVKSHLLEGVVRIDIETKWVYDLADDDNGYQPQFRRRRWTRVVTRHSDILDGKSAVTTPKKKRTGSGGSIEEH</sequence>
<dbReference type="PhylomeDB" id="A0A061B721"/>
<evidence type="ECO:0000313" key="9">
    <source>
        <dbReference type="EMBL" id="CDR45712.1"/>
    </source>
</evidence>
<feature type="transmembrane region" description="Helical" evidence="7">
    <location>
        <begin position="320"/>
        <end position="338"/>
    </location>
</feature>
<protein>
    <submittedName>
        <fullName evidence="9">CYFA0S19e02124g1_1</fullName>
    </submittedName>
</protein>
<accession>A0A061B721</accession>
<keyword evidence="2 7" id="KW-0812">Transmembrane</keyword>
<keyword evidence="3 7" id="KW-1133">Transmembrane helix</keyword>
<feature type="transmembrane region" description="Helical" evidence="7">
    <location>
        <begin position="292"/>
        <end position="313"/>
    </location>
</feature>